<dbReference type="RefSeq" id="WP_013972108.1">
    <property type="nucleotide sequence ID" value="NZ_CP007620.1"/>
</dbReference>
<dbReference type="InterPro" id="IPR011008">
    <property type="entry name" value="Dimeric_a/b-barrel"/>
</dbReference>
<feature type="domain" description="NIPSNAP" evidence="2">
    <location>
        <begin position="3"/>
        <end position="104"/>
    </location>
</feature>
<dbReference type="OrthoDB" id="6182832at2"/>
<dbReference type="PATRIC" id="fig|303.167.peg.2503"/>
<dbReference type="Proteomes" id="UP000050437">
    <property type="component" value="Unassembled WGS sequence"/>
</dbReference>
<name>A0A059V086_PSEPU</name>
<organism evidence="3 5">
    <name type="scientific">Pseudomonas putida</name>
    <name type="common">Arthrobacter siderocapsulatus</name>
    <dbReference type="NCBI Taxonomy" id="303"/>
    <lineage>
        <taxon>Bacteria</taxon>
        <taxon>Pseudomonadati</taxon>
        <taxon>Pseudomonadota</taxon>
        <taxon>Gammaproteobacteria</taxon>
        <taxon>Pseudomonadales</taxon>
        <taxon>Pseudomonadaceae</taxon>
        <taxon>Pseudomonas</taxon>
    </lineage>
</organism>
<sequence length="106" mass="12353">MYYELRTYTLDPLKMADWLSLYQSHALEVQSEHLGNLVGFFTSEFGEVNQVVHIWGYASLDERMARRAAMAADPRWAEFSRRNRELGAVLRLQSRMLRPTGFSPLQ</sequence>
<dbReference type="EMBL" id="LKKS01000005">
    <property type="protein sequence ID" value="KPM68734.1"/>
    <property type="molecule type" value="Genomic_DNA"/>
</dbReference>
<comment type="similarity">
    <text evidence="1">Belongs to the NipSnap family.</text>
</comment>
<evidence type="ECO:0000313" key="5">
    <source>
        <dbReference type="Proteomes" id="UP000050437"/>
    </source>
</evidence>
<dbReference type="Pfam" id="PF07978">
    <property type="entry name" value="NIPSNAP"/>
    <property type="match status" value="1"/>
</dbReference>
<comment type="caution">
    <text evidence="3">The sequence shown here is derived from an EMBL/GenBank/DDBJ whole genome shotgun (WGS) entry which is preliminary data.</text>
</comment>
<dbReference type="AlphaFoldDB" id="A0A059V086"/>
<dbReference type="PANTHER" id="PTHR21017">
    <property type="entry name" value="NIPSNAP-RELATED"/>
    <property type="match status" value="1"/>
</dbReference>
<dbReference type="KEGG" id="ppud:DW66_2407"/>
<dbReference type="SUPFAM" id="SSF54909">
    <property type="entry name" value="Dimeric alpha+beta barrel"/>
    <property type="match status" value="1"/>
</dbReference>
<dbReference type="EMBL" id="RJAI01000026">
    <property type="protein sequence ID" value="RNF89697.1"/>
    <property type="molecule type" value="Genomic_DNA"/>
</dbReference>
<dbReference type="InterPro" id="IPR051557">
    <property type="entry name" value="NipSnap_domain"/>
</dbReference>
<evidence type="ECO:0000256" key="1">
    <source>
        <dbReference type="ARBA" id="ARBA00005291"/>
    </source>
</evidence>
<dbReference type="InterPro" id="IPR012577">
    <property type="entry name" value="NIPSNAP"/>
</dbReference>
<evidence type="ECO:0000313" key="4">
    <source>
        <dbReference type="EMBL" id="RNF89697.1"/>
    </source>
</evidence>
<gene>
    <name evidence="4" type="ORF">EFK07_12050</name>
    <name evidence="3" type="ORF">HB13667_00475</name>
</gene>
<dbReference type="PANTHER" id="PTHR21017:SF17">
    <property type="entry name" value="PROTEIN NIPSNAP"/>
    <property type="match status" value="1"/>
</dbReference>
<evidence type="ECO:0000313" key="6">
    <source>
        <dbReference type="Proteomes" id="UP000278162"/>
    </source>
</evidence>
<protein>
    <submittedName>
        <fullName evidence="3">NIPSNAP family containing protein</fullName>
    </submittedName>
    <submittedName>
        <fullName evidence="4">NIPSNAP family protein</fullName>
    </submittedName>
</protein>
<evidence type="ECO:0000313" key="3">
    <source>
        <dbReference type="EMBL" id="KPM68734.1"/>
    </source>
</evidence>
<proteinExistence type="inferred from homology"/>
<dbReference type="Gene3D" id="3.30.70.100">
    <property type="match status" value="1"/>
</dbReference>
<evidence type="ECO:0000259" key="2">
    <source>
        <dbReference type="Pfam" id="PF07978"/>
    </source>
</evidence>
<accession>A0A059V086</accession>
<dbReference type="GeneID" id="97167687"/>
<reference evidence="3 5" key="1">
    <citation type="submission" date="2015-10" db="EMBL/GenBank/DDBJ databases">
        <title>Pseudomonas putida clinical strains.</title>
        <authorList>
            <person name="Molina L."/>
            <person name="Udaondo Z."/>
        </authorList>
    </citation>
    <scope>NUCLEOTIDE SEQUENCE [LARGE SCALE GENOMIC DNA]</scope>
    <source>
        <strain evidence="3 5">HB13667</strain>
    </source>
</reference>
<dbReference type="Proteomes" id="UP000278162">
    <property type="component" value="Unassembled WGS sequence"/>
</dbReference>
<reference evidence="4 6" key="2">
    <citation type="submission" date="2018-10" db="EMBL/GenBank/DDBJ databases">
        <title>An outbreak of IMP-63 producing strain in France.</title>
        <authorList>
            <person name="Bour M."/>
            <person name="Liapis E."/>
            <person name="Plesiat P."/>
        </authorList>
    </citation>
    <scope>NUCLEOTIDE SEQUENCE [LARGE SCALE GENOMIC DNA]</scope>
    <source>
        <strain evidence="4 6">12917</strain>
    </source>
</reference>